<evidence type="ECO:0000313" key="9">
    <source>
        <dbReference type="Proteomes" id="UP000094112"/>
    </source>
</evidence>
<dbReference type="InterPro" id="IPR036322">
    <property type="entry name" value="WD40_repeat_dom_sf"/>
</dbReference>
<dbReference type="GO" id="GO:0032456">
    <property type="term" value="P:endocytic recycling"/>
    <property type="evidence" value="ECO:0007669"/>
    <property type="project" value="EnsemblFungi"/>
</dbReference>
<comment type="similarity">
    <text evidence="6">Belongs to the WD repeat WDR6 family.</text>
</comment>
<dbReference type="PROSITE" id="PS50294">
    <property type="entry name" value="WD_REPEATS_REGION"/>
    <property type="match status" value="1"/>
</dbReference>
<dbReference type="Gene3D" id="2.130.10.10">
    <property type="entry name" value="YVTN repeat-like/Quinoprotein amine dehydrogenase"/>
    <property type="match status" value="4"/>
</dbReference>
<dbReference type="SUPFAM" id="SSF51004">
    <property type="entry name" value="C-terminal (heme d1) domain of cytochrome cd1-nitrite reductase"/>
    <property type="match status" value="1"/>
</dbReference>
<evidence type="ECO:0000256" key="1">
    <source>
        <dbReference type="ARBA" id="ARBA00004496"/>
    </source>
</evidence>
<dbReference type="Pfam" id="PF00400">
    <property type="entry name" value="WD40"/>
    <property type="match status" value="2"/>
</dbReference>
<dbReference type="InterPro" id="IPR051973">
    <property type="entry name" value="tRNA_Anticodon_Mtase-Reg"/>
</dbReference>
<gene>
    <name evidence="8" type="ORF">WICANDRAFT_25277</name>
</gene>
<dbReference type="Proteomes" id="UP000094112">
    <property type="component" value="Unassembled WGS sequence"/>
</dbReference>
<evidence type="ECO:0000256" key="2">
    <source>
        <dbReference type="ARBA" id="ARBA00022490"/>
    </source>
</evidence>
<evidence type="ECO:0000313" key="8">
    <source>
        <dbReference type="EMBL" id="ODQ62481.1"/>
    </source>
</evidence>
<evidence type="ECO:0000256" key="6">
    <source>
        <dbReference type="ARBA" id="ARBA00038255"/>
    </source>
</evidence>
<dbReference type="OrthoDB" id="66881at2759"/>
<keyword evidence="5" id="KW-0677">Repeat</keyword>
<evidence type="ECO:0000256" key="7">
    <source>
        <dbReference type="PROSITE-ProRule" id="PRU00221"/>
    </source>
</evidence>
<comment type="subcellular location">
    <subcellularLocation>
        <location evidence="1">Cytoplasm</location>
    </subcellularLocation>
</comment>
<dbReference type="STRING" id="683960.A0A1E3PAR0"/>
<dbReference type="InterPro" id="IPR001680">
    <property type="entry name" value="WD40_rpt"/>
</dbReference>
<accession>A0A1E3PAR0</accession>
<dbReference type="InterPro" id="IPR019775">
    <property type="entry name" value="WD40_repeat_CS"/>
</dbReference>
<dbReference type="GeneID" id="30198369"/>
<dbReference type="EMBL" id="KV454208">
    <property type="protein sequence ID" value="ODQ62481.1"/>
    <property type="molecule type" value="Genomic_DNA"/>
</dbReference>
<keyword evidence="2" id="KW-0963">Cytoplasm</keyword>
<dbReference type="PROSITE" id="PS00678">
    <property type="entry name" value="WD_REPEATS_1"/>
    <property type="match status" value="1"/>
</dbReference>
<evidence type="ECO:0000256" key="5">
    <source>
        <dbReference type="ARBA" id="ARBA00022737"/>
    </source>
</evidence>
<dbReference type="InterPro" id="IPR011048">
    <property type="entry name" value="Haem_d1_sf"/>
</dbReference>
<dbReference type="GO" id="GO:0030234">
    <property type="term" value="F:enzyme regulator activity"/>
    <property type="evidence" value="ECO:0007669"/>
    <property type="project" value="EnsemblFungi"/>
</dbReference>
<dbReference type="SUPFAM" id="SSF50978">
    <property type="entry name" value="WD40 repeat-like"/>
    <property type="match status" value="2"/>
</dbReference>
<dbReference type="PANTHER" id="PTHR14344:SF3">
    <property type="entry name" value="WD REPEAT-CONTAINING PROTEIN 6"/>
    <property type="match status" value="1"/>
</dbReference>
<dbReference type="GO" id="GO:0005768">
    <property type="term" value="C:endosome"/>
    <property type="evidence" value="ECO:0007669"/>
    <property type="project" value="EnsemblFungi"/>
</dbReference>
<dbReference type="AlphaFoldDB" id="A0A1E3PAR0"/>
<dbReference type="InterPro" id="IPR015943">
    <property type="entry name" value="WD40/YVTN_repeat-like_dom_sf"/>
</dbReference>
<keyword evidence="9" id="KW-1185">Reference proteome</keyword>
<sequence length="988" mass="111162">MSLSLLEPVEHHGPSIAVKFYDDDLLLVGHGPMLKIYNYKTSEVLSSVRILKKNKIHGIAFDRDTFIFYGGRSFNILSLSQLMESKDVTTNEQMINDWIITAEFSYNGLEAFILTAHNVILSVDSYSQTLQWEKSVYGEKSILYSGSIRVASKHDVYINAGTVMGGVIIWDLYKEEVVHNLIGHEGSIFNVQMSSDTKYIVSCSDDRSIKLWDFKSGKLLSTAWGHTARIWNLKFYANEKAVISVSEDLTSRTWTITDEEQLVPNETYQLHLGRHIWGLDVNKEGSYAATGGNDGRVRLVSIVPGQTEAATKDFTLSDITASTPAYTPKNNEIVKGFWRLDFGLIVITSEGGVFSYVNDVWSLIMTEPDLRNFSLTNGLTHANIIIFTNSKGDSLFLKFDSNGTIITKQWIHTDVTKVVNALSTSFEDKFYLMIESPNTKEKLFVYEFDGQLSITKTVFLEKGPTFVSTCFEVNGDLIFVGFRLSSIGIYKLSTSQEVQFIKKLSISDTVTSIKSVHSDDKQALLVIGNRDGYYVYIKFNKVTGDYEFLHSNNTRKGFLEGAFEIDNELIIYGFKSSFFYIYNESREYEIAYENCGGAHRQWKLFHLQGSYEFVYTRSGTLTIREVPKPAVDYFLSEGTHGREIRDISIRDKPLKDGKILYVTGAEDTTLKLSSIDNDKGSIRNYWTLRKHTSGLQKVKFLSDDLLASSSAREEFFIWKLDESFSNPLLIPTASLQPSADNPDLRIMDFDHLFVYDSDDNMKGLLLVNVYSDSTIKAWFFEPTTSSFTPVFEGHYKTCCLLDVKLSIVNDQVFLLTGATDGHLTLWNITESIGFELVEGKLRFKGEISKRSLPSPVSTISVHQNSIKSFSVKQDNDDLIVATGGDDNGLAITTFKFNGEIVEAEVNSLVEDAASSTITSLDMVSNDRLIVVSVDQIVRLWSFKDKKLKLLDKLYTTVADTGSLGTYQQGDRHVSLIGGVGLSVWDIKN</sequence>
<evidence type="ECO:0000256" key="4">
    <source>
        <dbReference type="ARBA" id="ARBA00022694"/>
    </source>
</evidence>
<dbReference type="PANTHER" id="PTHR14344">
    <property type="entry name" value="WD REPEAT PROTEIN"/>
    <property type="match status" value="1"/>
</dbReference>
<proteinExistence type="inferred from homology"/>
<dbReference type="SUPFAM" id="SSF63825">
    <property type="entry name" value="YWTD domain"/>
    <property type="match status" value="1"/>
</dbReference>
<protein>
    <submittedName>
        <fullName evidence="8">Uncharacterized protein</fullName>
    </submittedName>
</protein>
<keyword evidence="4" id="KW-0819">tRNA processing</keyword>
<dbReference type="GO" id="GO:0002130">
    <property type="term" value="P:wobble position ribose methylation"/>
    <property type="evidence" value="ECO:0007669"/>
    <property type="project" value="EnsemblFungi"/>
</dbReference>
<keyword evidence="3 7" id="KW-0853">WD repeat</keyword>
<organism evidence="8 9">
    <name type="scientific">Wickerhamomyces anomalus (strain ATCC 58044 / CBS 1984 / NCYC 433 / NRRL Y-366-8)</name>
    <name type="common">Yeast</name>
    <name type="synonym">Hansenula anomala</name>
    <dbReference type="NCBI Taxonomy" id="683960"/>
    <lineage>
        <taxon>Eukaryota</taxon>
        <taxon>Fungi</taxon>
        <taxon>Dikarya</taxon>
        <taxon>Ascomycota</taxon>
        <taxon>Saccharomycotina</taxon>
        <taxon>Saccharomycetes</taxon>
        <taxon>Phaffomycetales</taxon>
        <taxon>Wickerhamomycetaceae</taxon>
        <taxon>Wickerhamomyces</taxon>
    </lineage>
</organism>
<feature type="repeat" description="WD" evidence="7">
    <location>
        <begin position="181"/>
        <end position="222"/>
    </location>
</feature>
<dbReference type="SMART" id="SM00320">
    <property type="entry name" value="WD40"/>
    <property type="match status" value="7"/>
</dbReference>
<evidence type="ECO:0000256" key="3">
    <source>
        <dbReference type="ARBA" id="ARBA00022574"/>
    </source>
</evidence>
<dbReference type="PROSITE" id="PS50082">
    <property type="entry name" value="WD_REPEATS_2"/>
    <property type="match status" value="2"/>
</dbReference>
<reference evidence="8 9" key="1">
    <citation type="journal article" date="2016" name="Proc. Natl. Acad. Sci. U.S.A.">
        <title>Comparative genomics of biotechnologically important yeasts.</title>
        <authorList>
            <person name="Riley R."/>
            <person name="Haridas S."/>
            <person name="Wolfe K.H."/>
            <person name="Lopes M.R."/>
            <person name="Hittinger C.T."/>
            <person name="Goeker M."/>
            <person name="Salamov A.A."/>
            <person name="Wisecaver J.H."/>
            <person name="Long T.M."/>
            <person name="Calvey C.H."/>
            <person name="Aerts A.L."/>
            <person name="Barry K.W."/>
            <person name="Choi C."/>
            <person name="Clum A."/>
            <person name="Coughlan A.Y."/>
            <person name="Deshpande S."/>
            <person name="Douglass A.P."/>
            <person name="Hanson S.J."/>
            <person name="Klenk H.-P."/>
            <person name="LaButti K.M."/>
            <person name="Lapidus A."/>
            <person name="Lindquist E.A."/>
            <person name="Lipzen A.M."/>
            <person name="Meier-Kolthoff J.P."/>
            <person name="Ohm R.A."/>
            <person name="Otillar R.P."/>
            <person name="Pangilinan J.L."/>
            <person name="Peng Y."/>
            <person name="Rokas A."/>
            <person name="Rosa C.A."/>
            <person name="Scheuner C."/>
            <person name="Sibirny A.A."/>
            <person name="Slot J.C."/>
            <person name="Stielow J.B."/>
            <person name="Sun H."/>
            <person name="Kurtzman C.P."/>
            <person name="Blackwell M."/>
            <person name="Grigoriev I.V."/>
            <person name="Jeffries T.W."/>
        </authorList>
    </citation>
    <scope>NUCLEOTIDE SEQUENCE [LARGE SCALE GENOMIC DNA]</scope>
    <source>
        <strain evidence="9">ATCC 58044 / CBS 1984 / NCYC 433 / NRRL Y-366-8</strain>
    </source>
</reference>
<name>A0A1E3PAR0_WICAA</name>
<dbReference type="RefSeq" id="XP_019041688.1">
    <property type="nucleotide sequence ID" value="XM_019181123.1"/>
</dbReference>
<feature type="repeat" description="WD" evidence="7">
    <location>
        <begin position="223"/>
        <end position="264"/>
    </location>
</feature>